<feature type="transmembrane region" description="Helical" evidence="1">
    <location>
        <begin position="95"/>
        <end position="117"/>
    </location>
</feature>
<organism evidence="2 3">
    <name type="scientific">Cloeon dipterum</name>
    <dbReference type="NCBI Taxonomy" id="197152"/>
    <lineage>
        <taxon>Eukaryota</taxon>
        <taxon>Metazoa</taxon>
        <taxon>Ecdysozoa</taxon>
        <taxon>Arthropoda</taxon>
        <taxon>Hexapoda</taxon>
        <taxon>Insecta</taxon>
        <taxon>Pterygota</taxon>
        <taxon>Palaeoptera</taxon>
        <taxon>Ephemeroptera</taxon>
        <taxon>Pisciforma</taxon>
        <taxon>Baetidae</taxon>
        <taxon>Cloeon</taxon>
    </lineage>
</organism>
<proteinExistence type="predicted"/>
<name>A0A8S1BPB6_9INSE</name>
<evidence type="ECO:0000313" key="2">
    <source>
        <dbReference type="EMBL" id="CAB3360734.1"/>
    </source>
</evidence>
<feature type="transmembrane region" description="Helical" evidence="1">
    <location>
        <begin position="129"/>
        <end position="153"/>
    </location>
</feature>
<keyword evidence="1" id="KW-0472">Membrane</keyword>
<keyword evidence="1" id="KW-0812">Transmembrane</keyword>
<comment type="caution">
    <text evidence="2">The sequence shown here is derived from an EMBL/GenBank/DDBJ whole genome shotgun (WGS) entry which is preliminary data.</text>
</comment>
<feature type="transmembrane region" description="Helical" evidence="1">
    <location>
        <begin position="21"/>
        <end position="41"/>
    </location>
</feature>
<evidence type="ECO:0000313" key="3">
    <source>
        <dbReference type="Proteomes" id="UP000494165"/>
    </source>
</evidence>
<gene>
    <name evidence="2" type="ORF">CLODIP_2_CD03305</name>
</gene>
<keyword evidence="1" id="KW-1133">Transmembrane helix</keyword>
<accession>A0A8S1BPB6</accession>
<evidence type="ECO:0000256" key="1">
    <source>
        <dbReference type="SAM" id="Phobius"/>
    </source>
</evidence>
<keyword evidence="3" id="KW-1185">Reference proteome</keyword>
<protein>
    <submittedName>
        <fullName evidence="2">Uncharacterized protein</fullName>
    </submittedName>
</protein>
<dbReference type="EMBL" id="CADEPI010000004">
    <property type="protein sequence ID" value="CAB3360734.1"/>
    <property type="molecule type" value="Genomic_DNA"/>
</dbReference>
<sequence>MRLPTTFFFILDSHQATVAVAIFYLLWQVAIGVIIEFGYSVERTLELTSDKDHPLPNFSQLEIDAIYAVYSVEFMKLLFTFLLLFAVWKKMRWCMLPWLVATAVEFVLDLFICFDMLRHIITLAINPLFAVVVWLTFHAVIIGSELYSFLVVYCSFNDIGKTINLATTEGDESAVPFQALRDDSAFSIRDV</sequence>
<reference evidence="2 3" key="1">
    <citation type="submission" date="2020-04" db="EMBL/GenBank/DDBJ databases">
        <authorList>
            <person name="Alioto T."/>
            <person name="Alioto T."/>
            <person name="Gomez Garrido J."/>
        </authorList>
    </citation>
    <scope>NUCLEOTIDE SEQUENCE [LARGE SCALE GENOMIC DNA]</scope>
</reference>
<feature type="transmembrane region" description="Helical" evidence="1">
    <location>
        <begin position="65"/>
        <end position="88"/>
    </location>
</feature>
<dbReference type="AlphaFoldDB" id="A0A8S1BPB6"/>
<dbReference type="Proteomes" id="UP000494165">
    <property type="component" value="Unassembled WGS sequence"/>
</dbReference>